<evidence type="ECO:0000313" key="10">
    <source>
        <dbReference type="Proteomes" id="UP000011625"/>
    </source>
</evidence>
<dbReference type="Pfam" id="PF01979">
    <property type="entry name" value="Amidohydro_1"/>
    <property type="match status" value="1"/>
</dbReference>
<feature type="domain" description="Amidohydrolase-related" evidence="7">
    <location>
        <begin position="49"/>
        <end position="328"/>
    </location>
</feature>
<sequence length="564" mass="59533">MTSPVDTLIRGTVVDVLTGTLEDRAIAIDNGEVVAFGERPAARELEANYIAPGLINAHMHIESTMLTLPRYAEAVVPRGVTSIIADPHEIGNVLGANGVRALCRENDRTSIKTRFAVPSCVPATDLQTAGARIGPEDVAALCNEPNVVALGEVMDTKALLTGEAGIHAKIRIARDAGLRIDGHLSGISGADLQEAARFLDNDHESRTAEAAREKARAGLRLHLREGSSSPNLRALLPLIDEIDTRRLSLCTDNFYVDDLQDHAGIDEAVRMVIDAGVDPVTAVQLATVNTADAYGLPFGRIAPGAPADLVLLDDLETWAVAHVLIDGELDPEPVSAPETDRPVLFERNTVQFEPVVAHDLAHTATTSARHTVRAIDHTGQTTAETIGTVPAVDGVLQANMEADLLPAAVIERHGNDGTIGTGFVHGFGLQHGAIASTVAHDAHNLVVVGTSHTAMAHLANHLRTIGGGLGVYDPRLEDAENDTAGITTLELPIAGLLSSKSSAKIAGTLVMVDDAARDLGFTLSDGVMELDNLTLEVIPELRLTDRGLVDVRAGSIVDVVLDTE</sequence>
<dbReference type="InterPro" id="IPR006680">
    <property type="entry name" value="Amidohydro-rel"/>
</dbReference>
<dbReference type="GO" id="GO:0000034">
    <property type="term" value="F:adenine deaminase activity"/>
    <property type="evidence" value="ECO:0007669"/>
    <property type="project" value="UniProtKB-UniRule"/>
</dbReference>
<proteinExistence type="inferred from homology"/>
<comment type="caution">
    <text evidence="9">The sequence shown here is derived from an EMBL/GenBank/DDBJ whole genome shotgun (WGS) entry which is preliminary data.</text>
</comment>
<accession>M0N365</accession>
<comment type="cofactor">
    <cofactor evidence="6">
        <name>Mn(2+)</name>
        <dbReference type="ChEBI" id="CHEBI:29035"/>
    </cofactor>
</comment>
<dbReference type="GO" id="GO:0006146">
    <property type="term" value="P:adenine catabolic process"/>
    <property type="evidence" value="ECO:0007669"/>
    <property type="project" value="InterPro"/>
</dbReference>
<evidence type="ECO:0000259" key="8">
    <source>
        <dbReference type="Pfam" id="PF13382"/>
    </source>
</evidence>
<dbReference type="InterPro" id="IPR032466">
    <property type="entry name" value="Metal_Hydrolase"/>
</dbReference>
<dbReference type="EC" id="3.5.4.2" evidence="2 6"/>
<organism evidence="9 10">
    <name type="scientific">Halococcus salifodinae DSM 8989</name>
    <dbReference type="NCBI Taxonomy" id="1227456"/>
    <lineage>
        <taxon>Archaea</taxon>
        <taxon>Methanobacteriati</taxon>
        <taxon>Methanobacteriota</taxon>
        <taxon>Stenosarchaea group</taxon>
        <taxon>Halobacteria</taxon>
        <taxon>Halobacteriales</taxon>
        <taxon>Halococcaceae</taxon>
        <taxon>Halococcus</taxon>
    </lineage>
</organism>
<evidence type="ECO:0000256" key="5">
    <source>
        <dbReference type="ARBA" id="ARBA00047720"/>
    </source>
</evidence>
<evidence type="ECO:0000259" key="7">
    <source>
        <dbReference type="Pfam" id="PF01979"/>
    </source>
</evidence>
<comment type="catalytic activity">
    <reaction evidence="5 6">
        <text>adenine + H2O + H(+) = hypoxanthine + NH4(+)</text>
        <dbReference type="Rhea" id="RHEA:23688"/>
        <dbReference type="ChEBI" id="CHEBI:15377"/>
        <dbReference type="ChEBI" id="CHEBI:15378"/>
        <dbReference type="ChEBI" id="CHEBI:16708"/>
        <dbReference type="ChEBI" id="CHEBI:17368"/>
        <dbReference type="ChEBI" id="CHEBI:28938"/>
        <dbReference type="EC" id="3.5.4.2"/>
    </reaction>
</comment>
<dbReference type="Proteomes" id="UP000011625">
    <property type="component" value="Unassembled WGS sequence"/>
</dbReference>
<feature type="domain" description="Adenine deaminase C-terminal" evidence="8">
    <location>
        <begin position="382"/>
        <end position="553"/>
    </location>
</feature>
<evidence type="ECO:0000313" key="9">
    <source>
        <dbReference type="EMBL" id="EMA51973.1"/>
    </source>
</evidence>
<evidence type="ECO:0000256" key="1">
    <source>
        <dbReference type="ARBA" id="ARBA00006773"/>
    </source>
</evidence>
<dbReference type="OrthoDB" id="24954at2157"/>
<dbReference type="Gene3D" id="2.30.40.10">
    <property type="entry name" value="Urease, subunit C, domain 1"/>
    <property type="match status" value="1"/>
</dbReference>
<gene>
    <name evidence="6" type="primary">ade</name>
    <name evidence="9" type="ORF">C450_11958</name>
</gene>
<dbReference type="PANTHER" id="PTHR11113">
    <property type="entry name" value="N-ACETYLGLUCOSAMINE-6-PHOSPHATE DEACETYLASE"/>
    <property type="match status" value="1"/>
</dbReference>
<dbReference type="EMBL" id="AOME01000060">
    <property type="protein sequence ID" value="EMA51973.1"/>
    <property type="molecule type" value="Genomic_DNA"/>
</dbReference>
<evidence type="ECO:0000256" key="4">
    <source>
        <dbReference type="ARBA" id="ARBA00023211"/>
    </source>
</evidence>
<evidence type="ECO:0000256" key="3">
    <source>
        <dbReference type="ARBA" id="ARBA00022801"/>
    </source>
</evidence>
<dbReference type="PATRIC" id="fig|1227456.3.peg.2425"/>
<keyword evidence="3 6" id="KW-0378">Hydrolase</keyword>
<dbReference type="AlphaFoldDB" id="M0N365"/>
<dbReference type="PANTHER" id="PTHR11113:SF2">
    <property type="entry name" value="ADENINE DEAMINASE"/>
    <property type="match status" value="1"/>
</dbReference>
<dbReference type="Gene3D" id="3.20.20.140">
    <property type="entry name" value="Metal-dependent hydrolases"/>
    <property type="match status" value="1"/>
</dbReference>
<evidence type="ECO:0000256" key="6">
    <source>
        <dbReference type="HAMAP-Rule" id="MF_01518"/>
    </source>
</evidence>
<comment type="similarity">
    <text evidence="1 6">Belongs to the metallo-dependent hydrolases superfamily. Adenine deaminase family.</text>
</comment>
<dbReference type="HAMAP" id="MF_01518">
    <property type="entry name" value="Adenine_deamin"/>
    <property type="match status" value="1"/>
</dbReference>
<name>M0N365_9EURY</name>
<dbReference type="RefSeq" id="WP_005043609.1">
    <property type="nucleotide sequence ID" value="NZ_AOME01000060.1"/>
</dbReference>
<dbReference type="InterPro" id="IPR026912">
    <property type="entry name" value="Adenine_deam_C"/>
</dbReference>
<evidence type="ECO:0000256" key="2">
    <source>
        <dbReference type="ARBA" id="ARBA00012782"/>
    </source>
</evidence>
<dbReference type="STRING" id="1227456.C450_11958"/>
<protein>
    <recommendedName>
        <fullName evidence="2 6">Adenine deaminase</fullName>
        <shortName evidence="6">Adenase</shortName>
        <shortName evidence="6">Adenine aminase</shortName>
        <ecNumber evidence="2 6">3.5.4.2</ecNumber>
    </recommendedName>
</protein>
<dbReference type="InterPro" id="IPR011059">
    <property type="entry name" value="Metal-dep_hydrolase_composite"/>
</dbReference>
<dbReference type="SMR" id="M0N365"/>
<keyword evidence="4 6" id="KW-0464">Manganese</keyword>
<reference evidence="9 10" key="1">
    <citation type="journal article" date="2014" name="PLoS Genet.">
        <title>Phylogenetically driven sequencing of extremely halophilic archaea reveals strategies for static and dynamic osmo-response.</title>
        <authorList>
            <person name="Becker E.A."/>
            <person name="Seitzer P.M."/>
            <person name="Tritt A."/>
            <person name="Larsen D."/>
            <person name="Krusor M."/>
            <person name="Yao A.I."/>
            <person name="Wu D."/>
            <person name="Madern D."/>
            <person name="Eisen J.A."/>
            <person name="Darling A.E."/>
            <person name="Facciotti M.T."/>
        </authorList>
    </citation>
    <scope>NUCLEOTIDE SEQUENCE [LARGE SCALE GENOMIC DNA]</scope>
    <source>
        <strain evidence="9 10">DSM 8989</strain>
    </source>
</reference>
<dbReference type="InterPro" id="IPR006679">
    <property type="entry name" value="Adenine_deam"/>
</dbReference>
<dbReference type="Pfam" id="PF13382">
    <property type="entry name" value="Adenine_deam_C"/>
    <property type="match status" value="1"/>
</dbReference>
<dbReference type="SUPFAM" id="SSF51556">
    <property type="entry name" value="Metallo-dependent hydrolases"/>
    <property type="match status" value="1"/>
</dbReference>
<dbReference type="SUPFAM" id="SSF51338">
    <property type="entry name" value="Composite domain of metallo-dependent hydrolases"/>
    <property type="match status" value="1"/>
</dbReference>
<keyword evidence="10" id="KW-1185">Reference proteome</keyword>